<dbReference type="GO" id="GO:0005886">
    <property type="term" value="C:plasma membrane"/>
    <property type="evidence" value="ECO:0007669"/>
    <property type="project" value="UniProtKB-SubCell"/>
</dbReference>
<accession>A0A2D1KN34</accession>
<organism evidence="2 3">
    <name type="scientific">Loigolactobacillus coryniformis subsp. torquens DSM 20004 = KCTC 3535</name>
    <dbReference type="NCBI Taxonomy" id="1423822"/>
    <lineage>
        <taxon>Bacteria</taxon>
        <taxon>Bacillati</taxon>
        <taxon>Bacillota</taxon>
        <taxon>Bacilli</taxon>
        <taxon>Lactobacillales</taxon>
        <taxon>Lactobacillaceae</taxon>
        <taxon>Loigolactobacillus</taxon>
    </lineage>
</organism>
<dbReference type="PANTHER" id="PTHR33383:SF1">
    <property type="entry name" value="MEMBRANE PROTEIN INSERTION EFFICIENCY FACTOR-RELATED"/>
    <property type="match status" value="1"/>
</dbReference>
<dbReference type="InterPro" id="IPR002696">
    <property type="entry name" value="Membr_insert_effic_factor_YidD"/>
</dbReference>
<gene>
    <name evidence="2" type="ORF">LC20004_06125</name>
</gene>
<sequence>MRYIVIKLISWYQHFSAQTPNHCRYYPTCSHYTQTAVLRFGAIRGGLMGISRILRCQPLSKGGIDPVPQRFTLFRNKNTVDIAKASERYYGETAQQD</sequence>
<dbReference type="SMART" id="SM01234">
    <property type="entry name" value="Haemolytic"/>
    <property type="match status" value="1"/>
</dbReference>
<comment type="similarity">
    <text evidence="1">Belongs to the UPF0161 family.</text>
</comment>
<dbReference type="Pfam" id="PF01809">
    <property type="entry name" value="YidD"/>
    <property type="match status" value="1"/>
</dbReference>
<evidence type="ECO:0000256" key="1">
    <source>
        <dbReference type="HAMAP-Rule" id="MF_00386"/>
    </source>
</evidence>
<evidence type="ECO:0000313" key="2">
    <source>
        <dbReference type="EMBL" id="ATO43506.1"/>
    </source>
</evidence>
<comment type="function">
    <text evidence="1">Could be involved in insertion of integral membrane proteins into the membrane.</text>
</comment>
<dbReference type="OrthoDB" id="9801753at2"/>
<dbReference type="AlphaFoldDB" id="A0A2D1KN34"/>
<dbReference type="RefSeq" id="WP_010013672.1">
    <property type="nucleotide sequence ID" value="NZ_AEOS01000188.1"/>
</dbReference>
<keyword evidence="1" id="KW-0472">Membrane</keyword>
<proteinExistence type="inferred from homology"/>
<evidence type="ECO:0000313" key="3">
    <source>
        <dbReference type="Proteomes" id="UP000223559"/>
    </source>
</evidence>
<protein>
    <recommendedName>
        <fullName evidence="1">Putative membrane protein insertion efficiency factor</fullName>
    </recommendedName>
</protein>
<dbReference type="PANTHER" id="PTHR33383">
    <property type="entry name" value="MEMBRANE PROTEIN INSERTION EFFICIENCY FACTOR-RELATED"/>
    <property type="match status" value="1"/>
</dbReference>
<comment type="subcellular location">
    <subcellularLocation>
        <location evidence="1">Cell membrane</location>
        <topology evidence="1">Peripheral membrane protein</topology>
        <orientation evidence="1">Cytoplasmic side</orientation>
    </subcellularLocation>
</comment>
<reference evidence="2 3" key="1">
    <citation type="submission" date="2016-10" db="EMBL/GenBank/DDBJ databases">
        <title>The whole genome sequencing and assembly of L. cotyniformis subsp. torquens DSM 20004 strain.</title>
        <authorList>
            <person name="Park M.-K."/>
            <person name="Lee Y.-J."/>
            <person name="Yi H."/>
            <person name="Bahn Y.-S."/>
            <person name="Kim J.F."/>
            <person name="Lee D.-W."/>
        </authorList>
    </citation>
    <scope>NUCLEOTIDE SEQUENCE [LARGE SCALE GENOMIC DNA]</scope>
    <source>
        <strain evidence="2 3">DSM 20004</strain>
    </source>
</reference>
<dbReference type="NCBIfam" id="TIGR00278">
    <property type="entry name" value="membrane protein insertion efficiency factor YidD"/>
    <property type="match status" value="1"/>
</dbReference>
<dbReference type="Proteomes" id="UP000223559">
    <property type="component" value="Chromosome"/>
</dbReference>
<dbReference type="HAMAP" id="MF_00386">
    <property type="entry name" value="UPF0161_YidD"/>
    <property type="match status" value="1"/>
</dbReference>
<keyword evidence="3" id="KW-1185">Reference proteome</keyword>
<keyword evidence="1" id="KW-1003">Cell membrane</keyword>
<dbReference type="KEGG" id="lcy:LC20004_06125"/>
<name>A0A2D1KN34_9LACO</name>
<dbReference type="EMBL" id="CP017697">
    <property type="protein sequence ID" value="ATO43506.1"/>
    <property type="molecule type" value="Genomic_DNA"/>
</dbReference>